<protein>
    <submittedName>
        <fullName evidence="1">Uncharacterized protein</fullName>
    </submittedName>
</protein>
<sequence>MMDGIVCTECHSYLTTDLSSCPGCGTAIILSGEAKNIIDQLQPNCLIHRYEGSDLLEPAFIIKEAKKNVKVATKLKDYSRPIVVDKTKVYSFNQNVLSSIQALRNERTATMRRYDQLIETHWKNLKPYHQP</sequence>
<dbReference type="Proteomes" id="UP000214880">
    <property type="component" value="Unassembled WGS sequence"/>
</dbReference>
<reference evidence="1 2" key="1">
    <citation type="submission" date="2016-10" db="EMBL/GenBank/DDBJ databases">
        <authorList>
            <person name="de Groot N.N."/>
        </authorList>
    </citation>
    <scope>NUCLEOTIDE SEQUENCE [LARGE SCALE GENOMIC DNA]</scope>
    <source>
        <strain evidence="1 2">DSM 1736</strain>
    </source>
</reference>
<proteinExistence type="predicted"/>
<dbReference type="RefSeq" id="WP_245698211.1">
    <property type="nucleotide sequence ID" value="NZ_FNHB01000013.1"/>
</dbReference>
<keyword evidence="2" id="KW-1185">Reference proteome</keyword>
<dbReference type="EMBL" id="FNHB01000013">
    <property type="protein sequence ID" value="SDN16359.1"/>
    <property type="molecule type" value="Genomic_DNA"/>
</dbReference>
<dbReference type="AlphaFoldDB" id="A0A1G9Z4U5"/>
<gene>
    <name evidence="1" type="ORF">SAMN04488502_11341</name>
</gene>
<evidence type="ECO:0000313" key="2">
    <source>
        <dbReference type="Proteomes" id="UP000214880"/>
    </source>
</evidence>
<accession>A0A1G9Z4U5</accession>
<evidence type="ECO:0000313" key="1">
    <source>
        <dbReference type="EMBL" id="SDN16359.1"/>
    </source>
</evidence>
<organism evidence="1 2">
    <name type="scientific">Dendrosporobacter quercicolus</name>
    <dbReference type="NCBI Taxonomy" id="146817"/>
    <lineage>
        <taxon>Bacteria</taxon>
        <taxon>Bacillati</taxon>
        <taxon>Bacillota</taxon>
        <taxon>Negativicutes</taxon>
        <taxon>Selenomonadales</taxon>
        <taxon>Sporomusaceae</taxon>
        <taxon>Dendrosporobacter</taxon>
    </lineage>
</organism>
<name>A0A1G9Z4U5_9FIRM</name>